<evidence type="ECO:0000256" key="2">
    <source>
        <dbReference type="SAM" id="SignalP"/>
    </source>
</evidence>
<dbReference type="Pfam" id="PF10342">
    <property type="entry name" value="Kre9_KNH"/>
    <property type="match status" value="1"/>
</dbReference>
<evidence type="ECO:0000256" key="1">
    <source>
        <dbReference type="ARBA" id="ARBA00022729"/>
    </source>
</evidence>
<dbReference type="InterPro" id="IPR018466">
    <property type="entry name" value="Kre9/Knh1-like_N"/>
</dbReference>
<organism evidence="5">
    <name type="scientific">Melampsora larici-populina (strain 98AG31 / pathotype 3-4-7)</name>
    <name type="common">Poplar leaf rust fungus</name>
    <dbReference type="NCBI Taxonomy" id="747676"/>
    <lineage>
        <taxon>Eukaryota</taxon>
        <taxon>Fungi</taxon>
        <taxon>Dikarya</taxon>
        <taxon>Basidiomycota</taxon>
        <taxon>Pucciniomycotina</taxon>
        <taxon>Pucciniomycetes</taxon>
        <taxon>Pucciniales</taxon>
        <taxon>Melampsoraceae</taxon>
        <taxon>Melampsora</taxon>
    </lineage>
</organism>
<evidence type="ECO:0000259" key="3">
    <source>
        <dbReference type="Pfam" id="PF10342"/>
    </source>
</evidence>
<dbReference type="KEGG" id="mlr:MELLADRAFT_123335"/>
<dbReference type="InParanoid" id="F4S026"/>
<feature type="domain" description="Yeast cell wall synthesis Kre9/Knh1-like N-terminal" evidence="3">
    <location>
        <begin position="26"/>
        <end position="121"/>
    </location>
</feature>
<name>F4S026_MELLP</name>
<dbReference type="PANTHER" id="PTHR35185">
    <property type="entry name" value="SERINE/THREONINE-RICH PROTEIN ADG2-RELATED"/>
    <property type="match status" value="1"/>
</dbReference>
<proteinExistence type="predicted"/>
<protein>
    <submittedName>
        <fullName evidence="4">Secreted protein</fullName>
    </submittedName>
</protein>
<dbReference type="EMBL" id="GL883134">
    <property type="protein sequence ID" value="EGG02013.1"/>
    <property type="molecule type" value="Genomic_DNA"/>
</dbReference>
<reference evidence="5" key="1">
    <citation type="journal article" date="2011" name="Proc. Natl. Acad. Sci. U.S.A.">
        <title>Obligate biotrophy features unraveled by the genomic analysis of rust fungi.</title>
        <authorList>
            <person name="Duplessis S."/>
            <person name="Cuomo C.A."/>
            <person name="Lin Y.-C."/>
            <person name="Aerts A."/>
            <person name="Tisserant E."/>
            <person name="Veneault-Fourrey C."/>
            <person name="Joly D.L."/>
            <person name="Hacquard S."/>
            <person name="Amselem J."/>
            <person name="Cantarel B.L."/>
            <person name="Chiu R."/>
            <person name="Coutinho P.M."/>
            <person name="Feau N."/>
            <person name="Field M."/>
            <person name="Frey P."/>
            <person name="Gelhaye E."/>
            <person name="Goldberg J."/>
            <person name="Grabherr M.G."/>
            <person name="Kodira C.D."/>
            <person name="Kohler A."/>
            <person name="Kuees U."/>
            <person name="Lindquist E.A."/>
            <person name="Lucas S.M."/>
            <person name="Mago R."/>
            <person name="Mauceli E."/>
            <person name="Morin E."/>
            <person name="Murat C."/>
            <person name="Pangilinan J.L."/>
            <person name="Park R."/>
            <person name="Pearson M."/>
            <person name="Quesneville H."/>
            <person name="Rouhier N."/>
            <person name="Sakthikumar S."/>
            <person name="Salamov A.A."/>
            <person name="Schmutz J."/>
            <person name="Selles B."/>
            <person name="Shapiro H."/>
            <person name="Tanguay P."/>
            <person name="Tuskan G.A."/>
            <person name="Henrissat B."/>
            <person name="Van de Peer Y."/>
            <person name="Rouze P."/>
            <person name="Ellis J.G."/>
            <person name="Dodds P.N."/>
            <person name="Schein J.E."/>
            <person name="Zhong S."/>
            <person name="Hamelin R.C."/>
            <person name="Grigoriev I.V."/>
            <person name="Szabo L.J."/>
            <person name="Martin F."/>
        </authorList>
    </citation>
    <scope>NUCLEOTIDE SEQUENCE [LARGE SCALE GENOMIC DNA]</scope>
    <source>
        <strain evidence="5">98AG31 / pathotype 3-4-7</strain>
    </source>
</reference>
<feature type="chain" id="PRO_5003318138" evidence="2">
    <location>
        <begin position="22"/>
        <end position="151"/>
    </location>
</feature>
<dbReference type="AlphaFoldDB" id="F4S026"/>
<keyword evidence="5" id="KW-1185">Reference proteome</keyword>
<accession>F4S026</accession>
<dbReference type="GeneID" id="18926341"/>
<feature type="signal peptide" evidence="2">
    <location>
        <begin position="1"/>
        <end position="21"/>
    </location>
</feature>
<gene>
    <name evidence="4" type="ORF">MELLADRAFT_123335</name>
</gene>
<dbReference type="Proteomes" id="UP000001072">
    <property type="component" value="Unassembled WGS sequence"/>
</dbReference>
<evidence type="ECO:0000313" key="5">
    <source>
        <dbReference type="Proteomes" id="UP000001072"/>
    </source>
</evidence>
<evidence type="ECO:0000313" key="4">
    <source>
        <dbReference type="EMBL" id="EGG02013.1"/>
    </source>
</evidence>
<dbReference type="RefSeq" id="XP_007414847.1">
    <property type="nucleotide sequence ID" value="XM_007414785.1"/>
</dbReference>
<dbReference type="OrthoDB" id="5316007at2759"/>
<dbReference type="PANTHER" id="PTHR35185:SF1">
    <property type="entry name" value="UPF0619 GPI-ANCHORED MEMBRANE PROTEIN C1322.10"/>
    <property type="match status" value="1"/>
</dbReference>
<keyword evidence="1 2" id="KW-0732">Signal</keyword>
<dbReference type="HOGENOM" id="CLU_1731899_0_0_1"/>
<dbReference type="InterPro" id="IPR052479">
    <property type="entry name" value="GPI-anchor_Adhesion_Reg"/>
</dbReference>
<sequence length="151" mass="16653">MLLTMIFVLHLLLLCFAGSKAFDITSPTETTNWDISAPIEIEWSAASTDPEKFNLQITNRDPNSYPEGITEVVKQDLSSSNGKVKLDLSGDDHLKSGTGYTINFIKSQSDEILAQSHPFSLTNDQYNSKGVVVLIAQQGLYSALKEDNLKI</sequence>
<dbReference type="VEuPathDB" id="FungiDB:MELLADRAFT_123335"/>